<dbReference type="EMBL" id="JAKFHA010000002">
    <property type="protein sequence ID" value="MCF2526646.1"/>
    <property type="molecule type" value="Genomic_DNA"/>
</dbReference>
<gene>
    <name evidence="1" type="ORF">LZ495_05340</name>
</gene>
<reference evidence="1" key="1">
    <citation type="submission" date="2022-01" db="EMBL/GenBank/DDBJ databases">
        <title>Genome-Based Taxonomic Classification of the Phylum Actinobacteria.</title>
        <authorList>
            <person name="Gao Y."/>
        </authorList>
    </citation>
    <scope>NUCLEOTIDE SEQUENCE</scope>
    <source>
        <strain evidence="1">KLBMP 8922</strain>
    </source>
</reference>
<keyword evidence="2" id="KW-1185">Reference proteome</keyword>
<protein>
    <recommendedName>
        <fullName evidence="3">DUF4034 domain-containing protein</fullName>
    </recommendedName>
</protein>
<dbReference type="RefSeq" id="WP_235050748.1">
    <property type="nucleotide sequence ID" value="NZ_JAKFHA010000002.1"/>
</dbReference>
<comment type="caution">
    <text evidence="1">The sequence shown here is derived from an EMBL/GenBank/DDBJ whole genome shotgun (WGS) entry which is preliminary data.</text>
</comment>
<organism evidence="1 2">
    <name type="scientific">Yinghuangia soli</name>
    <dbReference type="NCBI Taxonomy" id="2908204"/>
    <lineage>
        <taxon>Bacteria</taxon>
        <taxon>Bacillati</taxon>
        <taxon>Actinomycetota</taxon>
        <taxon>Actinomycetes</taxon>
        <taxon>Kitasatosporales</taxon>
        <taxon>Streptomycetaceae</taxon>
        <taxon>Yinghuangia</taxon>
    </lineage>
</organism>
<dbReference type="AlphaFoldDB" id="A0AA41PVV1"/>
<name>A0AA41PVV1_9ACTN</name>
<dbReference type="Proteomes" id="UP001165378">
    <property type="component" value="Unassembled WGS sequence"/>
</dbReference>
<accession>A0AA41PVV1</accession>
<proteinExistence type="predicted"/>
<evidence type="ECO:0008006" key="3">
    <source>
        <dbReference type="Google" id="ProtNLM"/>
    </source>
</evidence>
<evidence type="ECO:0000313" key="1">
    <source>
        <dbReference type="EMBL" id="MCF2526646.1"/>
    </source>
</evidence>
<evidence type="ECO:0000313" key="2">
    <source>
        <dbReference type="Proteomes" id="UP001165378"/>
    </source>
</evidence>
<sequence length="328" mass="36824">MAFIDRFRRRPSIPMPVLITDPAMGDADIAAMRDLAVASGDWKPAAAYLEGLEPAAHDRRHMAVDALADAALRSPAWFEAWRRDRPDAPDMLAVRAEILVKKAWEARGAGRAEDTGRDAFAEFFRILEQADRACRAATDAAPAHDAVPWVTWLNAARGQQLERAVFDRRWAALKERQPQSRAGHYAALQFLCEKWFGSHEEMFAFARAAAAEAPVGATTKLLPVQAHVEYVLQATHRDESFSRGTYWNSPAVREELLAAQAAWEARSEPGPTDLYEYSLLAYAQAQSGRWRETGALFAAAGHRVFHRPWWYMPDAYLGLVHERVAKDR</sequence>